<dbReference type="InterPro" id="IPR045851">
    <property type="entry name" value="AMP-bd_C_sf"/>
</dbReference>
<feature type="transmembrane region" description="Helical" evidence="3">
    <location>
        <begin position="69"/>
        <end position="89"/>
    </location>
</feature>
<dbReference type="PANTHER" id="PTHR43767:SF1">
    <property type="entry name" value="NONRIBOSOMAL PEPTIDE SYNTHASE PES1 (EUROFUNG)-RELATED"/>
    <property type="match status" value="1"/>
</dbReference>
<accession>A0A6I3SJC4</accession>
<keyword evidence="7" id="KW-1185">Reference proteome</keyword>
<dbReference type="Pfam" id="PF00501">
    <property type="entry name" value="AMP-binding"/>
    <property type="match status" value="1"/>
</dbReference>
<dbReference type="Pfam" id="PF13193">
    <property type="entry name" value="AMP-binding_C"/>
    <property type="match status" value="1"/>
</dbReference>
<keyword evidence="3" id="KW-0812">Transmembrane</keyword>
<dbReference type="InterPro" id="IPR042099">
    <property type="entry name" value="ANL_N_sf"/>
</dbReference>
<organism evidence="6 7">
    <name type="scientific">Heliobacterium mobile</name>
    <name type="common">Heliobacillus mobilis</name>
    <dbReference type="NCBI Taxonomy" id="28064"/>
    <lineage>
        <taxon>Bacteria</taxon>
        <taxon>Bacillati</taxon>
        <taxon>Bacillota</taxon>
        <taxon>Clostridia</taxon>
        <taxon>Eubacteriales</taxon>
        <taxon>Heliobacteriaceae</taxon>
        <taxon>Heliobacterium</taxon>
    </lineage>
</organism>
<feature type="domain" description="AMP-dependent synthetase/ligase" evidence="4">
    <location>
        <begin position="19"/>
        <end position="363"/>
    </location>
</feature>
<comment type="similarity">
    <text evidence="1">Belongs to the ATP-dependent AMP-binding enzyme family.</text>
</comment>
<dbReference type="Gene3D" id="3.30.300.30">
    <property type="match status" value="1"/>
</dbReference>
<evidence type="ECO:0000313" key="7">
    <source>
        <dbReference type="Proteomes" id="UP000430670"/>
    </source>
</evidence>
<dbReference type="InterPro" id="IPR050237">
    <property type="entry name" value="ATP-dep_AMP-bd_enzyme"/>
</dbReference>
<reference evidence="6 7" key="1">
    <citation type="submission" date="2019-11" db="EMBL/GenBank/DDBJ databases">
        <title>Whole-genome sequence of a the green, strictly anaerobic photosynthetic bacterium Heliobacillus mobilis DSM 6151.</title>
        <authorList>
            <person name="Kyndt J.A."/>
            <person name="Meyer T.E."/>
        </authorList>
    </citation>
    <scope>NUCLEOTIDE SEQUENCE [LARGE SCALE GENOMIC DNA]</scope>
    <source>
        <strain evidence="6 7">DSM 6151</strain>
    </source>
</reference>
<evidence type="ECO:0000256" key="3">
    <source>
        <dbReference type="SAM" id="Phobius"/>
    </source>
</evidence>
<evidence type="ECO:0000256" key="2">
    <source>
        <dbReference type="ARBA" id="ARBA00022598"/>
    </source>
</evidence>
<dbReference type="InterPro" id="IPR020845">
    <property type="entry name" value="AMP-binding_CS"/>
</dbReference>
<gene>
    <name evidence="6" type="ORF">GJ688_07755</name>
</gene>
<evidence type="ECO:0000259" key="4">
    <source>
        <dbReference type="Pfam" id="PF00501"/>
    </source>
</evidence>
<dbReference type="OrthoDB" id="9778383at2"/>
<dbReference type="EMBL" id="WNKU01000007">
    <property type="protein sequence ID" value="MTV48875.1"/>
    <property type="molecule type" value="Genomic_DNA"/>
</dbReference>
<dbReference type="AlphaFoldDB" id="A0A6I3SJC4"/>
<dbReference type="PANTHER" id="PTHR43767">
    <property type="entry name" value="LONG-CHAIN-FATTY-ACID--COA LIGASE"/>
    <property type="match status" value="1"/>
</dbReference>
<keyword evidence="3" id="KW-0472">Membrane</keyword>
<dbReference type="NCBIfam" id="NF004837">
    <property type="entry name" value="PRK06187.1"/>
    <property type="match status" value="1"/>
</dbReference>
<evidence type="ECO:0000259" key="5">
    <source>
        <dbReference type="Pfam" id="PF13193"/>
    </source>
</evidence>
<dbReference type="CDD" id="cd05936">
    <property type="entry name" value="FC-FACS_FadD_like"/>
    <property type="match status" value="1"/>
</dbReference>
<dbReference type="InterPro" id="IPR025110">
    <property type="entry name" value="AMP-bd_C"/>
</dbReference>
<evidence type="ECO:0000313" key="6">
    <source>
        <dbReference type="EMBL" id="MTV48875.1"/>
    </source>
</evidence>
<feature type="domain" description="AMP-binding enzyme C-terminal" evidence="5">
    <location>
        <begin position="413"/>
        <end position="488"/>
    </location>
</feature>
<dbReference type="GO" id="GO:0016878">
    <property type="term" value="F:acid-thiol ligase activity"/>
    <property type="evidence" value="ECO:0007669"/>
    <property type="project" value="UniProtKB-ARBA"/>
</dbReference>
<comment type="caution">
    <text evidence="6">The sequence shown here is derived from an EMBL/GenBank/DDBJ whole genome shotgun (WGS) entry which is preliminary data.</text>
</comment>
<dbReference type="InterPro" id="IPR000873">
    <property type="entry name" value="AMP-dep_synth/lig_dom"/>
</dbReference>
<dbReference type="Proteomes" id="UP000430670">
    <property type="component" value="Unassembled WGS sequence"/>
</dbReference>
<dbReference type="PROSITE" id="PS00455">
    <property type="entry name" value="AMP_BINDING"/>
    <property type="match status" value="1"/>
</dbReference>
<keyword evidence="3" id="KW-1133">Transmembrane helix</keyword>
<evidence type="ECO:0000256" key="1">
    <source>
        <dbReference type="ARBA" id="ARBA00006432"/>
    </source>
</evidence>
<dbReference type="FunFam" id="3.30.300.30:FF:000008">
    <property type="entry name" value="2,3-dihydroxybenzoate-AMP ligase"/>
    <property type="match status" value="1"/>
</dbReference>
<dbReference type="SUPFAM" id="SSF56801">
    <property type="entry name" value="Acetyl-CoA synthetase-like"/>
    <property type="match status" value="1"/>
</dbReference>
<name>A0A6I3SJC4_HELMO</name>
<keyword evidence="2 6" id="KW-0436">Ligase</keyword>
<proteinExistence type="inferred from homology"/>
<sequence length="499" mass="54919">MKRGIIHLLVHELIHCGASDKIAIFEKNAQYTYGQVQQMVDRFRRYFYAQGIRPRDNVGLFCRNSSDFLFSYLAIVSLGAVVVPLNIMFRSREIAYILSDAQVNHVISDKHLELASAELNDSDLPVQLYLPHIKELLTKDSSAATPSELPSIIVQPSDPCVILYTSGTTGRPKGAVLSHSNLISNARSYTETIHASAEDNFQCVLPMFHSFAWTCCVTTALLNGAAITIMESFLPKEVLTMIKEQGVTVVTGVPAMYGIYTTIAKPEDFSGVRLFVSGGASLPVEIINSFYEKTGKPIVEGYGLSESSPVVTFNPVDATKPSSIGLPIQDVDVKIVNNESQAVGPREVGELICQGPNIMSGYLGLPAETATAIRDGWLYTGDLAYTDEEGYIYIVDRKKDLVIVGGLNVYPREVEEILYQHPDIKEAAIIGVPDKTRGEAVQAFVVPKEGASINKKELMSFLKANLATYKLPREIIELEALPRNATGKILKKELRNLKR</sequence>
<protein>
    <submittedName>
        <fullName evidence="6">Long-chain-fatty-acid--CoA ligase</fullName>
    </submittedName>
</protein>
<dbReference type="Gene3D" id="3.40.50.12780">
    <property type="entry name" value="N-terminal domain of ligase-like"/>
    <property type="match status" value="1"/>
</dbReference>